<protein>
    <recommendedName>
        <fullName evidence="3">Helicase C-terminal domain-containing protein</fullName>
    </recommendedName>
</protein>
<gene>
    <name evidence="1" type="ORF">WA1_19620</name>
</gene>
<dbReference type="Proteomes" id="UP000076925">
    <property type="component" value="Unassembled WGS sequence"/>
</dbReference>
<dbReference type="OrthoDB" id="5557210at2"/>
<evidence type="ECO:0008006" key="3">
    <source>
        <dbReference type="Google" id="ProtNLM"/>
    </source>
</evidence>
<dbReference type="EMBL" id="ANNX02000020">
    <property type="protein sequence ID" value="KYC42195.1"/>
    <property type="molecule type" value="Genomic_DNA"/>
</dbReference>
<name>A0A139XBZ3_9CYAN</name>
<sequence length="150" mass="17147">MSEREESEIQKYQNKVKVVFITASASRGLSFPNTKYILVQIPGFQIEQNLMEIIQVIYRGRGGELDKGEKNLVFYLSDKAIYYLKEVDEDGKCLSADESEKLANLSLQEACLNMLNILIILKASISLFNENQIFQSKEMNILNLILSQDE</sequence>
<organism evidence="1 2">
    <name type="scientific">Scytonema hofmannii PCC 7110</name>
    <dbReference type="NCBI Taxonomy" id="128403"/>
    <lineage>
        <taxon>Bacteria</taxon>
        <taxon>Bacillati</taxon>
        <taxon>Cyanobacteriota</taxon>
        <taxon>Cyanophyceae</taxon>
        <taxon>Nostocales</taxon>
        <taxon>Scytonemataceae</taxon>
        <taxon>Scytonema</taxon>
    </lineage>
</organism>
<dbReference type="RefSeq" id="WP_017741862.1">
    <property type="nucleotide sequence ID" value="NZ_KQ976354.1"/>
</dbReference>
<dbReference type="AlphaFoldDB" id="A0A139XBZ3"/>
<evidence type="ECO:0000313" key="2">
    <source>
        <dbReference type="Proteomes" id="UP000076925"/>
    </source>
</evidence>
<accession>A0A139XBZ3</accession>
<comment type="caution">
    <text evidence="1">The sequence shown here is derived from an EMBL/GenBank/DDBJ whole genome shotgun (WGS) entry which is preliminary data.</text>
</comment>
<proteinExistence type="predicted"/>
<reference evidence="1 2" key="1">
    <citation type="journal article" date="2013" name="Genome Biol. Evol.">
        <title>Genomes of Stigonematalean cyanobacteria (subsection V) and the evolution of oxygenic photosynthesis from prokaryotes to plastids.</title>
        <authorList>
            <person name="Dagan T."/>
            <person name="Roettger M."/>
            <person name="Stucken K."/>
            <person name="Landan G."/>
            <person name="Koch R."/>
            <person name="Major P."/>
            <person name="Gould S.B."/>
            <person name="Goremykin V.V."/>
            <person name="Rippka R."/>
            <person name="Tandeau de Marsac N."/>
            <person name="Gugger M."/>
            <person name="Lockhart P.J."/>
            <person name="Allen J.F."/>
            <person name="Brune I."/>
            <person name="Maus I."/>
            <person name="Puhler A."/>
            <person name="Martin W.F."/>
        </authorList>
    </citation>
    <scope>NUCLEOTIDE SEQUENCE [LARGE SCALE GENOMIC DNA]</scope>
    <source>
        <strain evidence="1 2">PCC 7110</strain>
    </source>
</reference>
<dbReference type="STRING" id="128403.WA1_19620"/>
<keyword evidence="2" id="KW-1185">Reference proteome</keyword>
<evidence type="ECO:0000313" key="1">
    <source>
        <dbReference type="EMBL" id="KYC42195.1"/>
    </source>
</evidence>